<dbReference type="EMBL" id="JACJTU010000027">
    <property type="protein sequence ID" value="MBD2737125.1"/>
    <property type="molecule type" value="Genomic_DNA"/>
</dbReference>
<reference evidence="1 2" key="1">
    <citation type="journal article" date="2020" name="ISME J.">
        <title>Comparative genomics reveals insights into cyanobacterial evolution and habitat adaptation.</title>
        <authorList>
            <person name="Chen M.Y."/>
            <person name="Teng W.K."/>
            <person name="Zhao L."/>
            <person name="Hu C.X."/>
            <person name="Zhou Y.K."/>
            <person name="Han B.P."/>
            <person name="Song L.R."/>
            <person name="Shu W.S."/>
        </authorList>
    </citation>
    <scope>NUCLEOTIDE SEQUENCE [LARGE SCALE GENOMIC DNA]</scope>
    <source>
        <strain evidence="1 2">FACHB-159</strain>
    </source>
</reference>
<organism evidence="1 2">
    <name type="scientific">Nostoc paludosum FACHB-159</name>
    <dbReference type="NCBI Taxonomy" id="2692908"/>
    <lineage>
        <taxon>Bacteria</taxon>
        <taxon>Bacillati</taxon>
        <taxon>Cyanobacteriota</taxon>
        <taxon>Cyanophyceae</taxon>
        <taxon>Nostocales</taxon>
        <taxon>Nostocaceae</taxon>
        <taxon>Nostoc</taxon>
    </lineage>
</organism>
<evidence type="ECO:0000313" key="1">
    <source>
        <dbReference type="EMBL" id="MBD2737125.1"/>
    </source>
</evidence>
<protein>
    <submittedName>
        <fullName evidence="1">Uncharacterized protein</fullName>
    </submittedName>
</protein>
<evidence type="ECO:0000313" key="2">
    <source>
        <dbReference type="Proteomes" id="UP000637383"/>
    </source>
</evidence>
<keyword evidence="2" id="KW-1185">Reference proteome</keyword>
<accession>A0ABR8KDM3</accession>
<proteinExistence type="predicted"/>
<comment type="caution">
    <text evidence="1">The sequence shown here is derived from an EMBL/GenBank/DDBJ whole genome shotgun (WGS) entry which is preliminary data.</text>
</comment>
<dbReference type="Proteomes" id="UP000637383">
    <property type="component" value="Unassembled WGS sequence"/>
</dbReference>
<sequence length="65" mass="7013">MINELLVFQILSIAKRSLSIGVLTEELGVNNYSPCPFLSPYFSTRGCANGSAQYKSPHPAISPSP</sequence>
<name>A0ABR8KDM3_9NOSO</name>
<dbReference type="RefSeq" id="WP_190957720.1">
    <property type="nucleotide sequence ID" value="NZ_JACJTU010000027.1"/>
</dbReference>
<gene>
    <name evidence="1" type="ORF">H6H03_25115</name>
</gene>